<reference evidence="2 3" key="1">
    <citation type="journal article" date="2015" name="BMC Genomics">
        <title>The genome of the truffle-parasite Tolypocladium ophioglossoides and the evolution of antifungal peptaibiotics.</title>
        <authorList>
            <person name="Quandt C.A."/>
            <person name="Bushley K.E."/>
            <person name="Spatafora J.W."/>
        </authorList>
    </citation>
    <scope>NUCLEOTIDE SEQUENCE [LARGE SCALE GENOMIC DNA]</scope>
    <source>
        <strain evidence="2 3">CBS 100239</strain>
    </source>
</reference>
<dbReference type="OrthoDB" id="5396at2759"/>
<evidence type="ECO:0000313" key="2">
    <source>
        <dbReference type="EMBL" id="KND90057.1"/>
    </source>
</evidence>
<dbReference type="GO" id="GO:0019441">
    <property type="term" value="P:L-tryptophan catabolic process to kynurenine"/>
    <property type="evidence" value="ECO:0007669"/>
    <property type="project" value="InterPro"/>
</dbReference>
<dbReference type="Gene3D" id="3.50.30.50">
    <property type="entry name" value="Putative cyclase"/>
    <property type="match status" value="1"/>
</dbReference>
<gene>
    <name evidence="2" type="ORF">TOPH_05331</name>
</gene>
<comment type="similarity">
    <text evidence="1">Belongs to the Cyclase 1 superfamily.</text>
</comment>
<keyword evidence="3" id="KW-1185">Reference proteome</keyword>
<dbReference type="AlphaFoldDB" id="A0A0L0N7P5"/>
<protein>
    <recommendedName>
        <fullName evidence="4">Cyclase</fullName>
    </recommendedName>
</protein>
<dbReference type="SUPFAM" id="SSF102198">
    <property type="entry name" value="Putative cyclase"/>
    <property type="match status" value="1"/>
</dbReference>
<dbReference type="InterPro" id="IPR037175">
    <property type="entry name" value="KFase_sf"/>
</dbReference>
<dbReference type="GO" id="GO:0004061">
    <property type="term" value="F:arylformamidase activity"/>
    <property type="evidence" value="ECO:0007669"/>
    <property type="project" value="InterPro"/>
</dbReference>
<sequence>MPVEPSSVPDFDDLPKVEGMPQGCAWGVFDHDGKKDLVGTLNFLTPAVMKAAASEVKDGISISLNWPLNAMSKLGIPGRKDVKHNVLYLPDSMEGMPNLASAWDDELEFNTQGSSQWDSLCHVQHQPSGLSYNGFKPDKQSLTVESTAGNEMPTLDHWHAHGGIAGRGVLLDYKAYAEETGIQFHPMGGNRIKVDELEACAKHFGVEFRPGDVLIVRTGATEVLENCTAEDFQKQAGAVMSGLHGCEDTARWLWNKRFAAAASDSVALEAYPPLRPDGTLGGLDSFVLHYYMLSLFGMSIGELWDLSKLSQYCKKTNRYSFMITSIPLHHPGLVGSPPNALAIF</sequence>
<comment type="caution">
    <text evidence="2">The sequence shown here is derived from an EMBL/GenBank/DDBJ whole genome shotgun (WGS) entry which is preliminary data.</text>
</comment>
<dbReference type="EMBL" id="LFRF01000015">
    <property type="protein sequence ID" value="KND90057.1"/>
    <property type="molecule type" value="Genomic_DNA"/>
</dbReference>
<evidence type="ECO:0008006" key="4">
    <source>
        <dbReference type="Google" id="ProtNLM"/>
    </source>
</evidence>
<organism evidence="2 3">
    <name type="scientific">Tolypocladium ophioglossoides (strain CBS 100239)</name>
    <name type="common">Snaketongue truffleclub</name>
    <name type="synonym">Elaphocordyceps ophioglossoides</name>
    <dbReference type="NCBI Taxonomy" id="1163406"/>
    <lineage>
        <taxon>Eukaryota</taxon>
        <taxon>Fungi</taxon>
        <taxon>Dikarya</taxon>
        <taxon>Ascomycota</taxon>
        <taxon>Pezizomycotina</taxon>
        <taxon>Sordariomycetes</taxon>
        <taxon>Hypocreomycetidae</taxon>
        <taxon>Hypocreales</taxon>
        <taxon>Ophiocordycipitaceae</taxon>
        <taxon>Tolypocladium</taxon>
    </lineage>
</organism>
<proteinExistence type="inferred from homology"/>
<dbReference type="Pfam" id="PF04199">
    <property type="entry name" value="Cyclase"/>
    <property type="match status" value="1"/>
</dbReference>
<dbReference type="InterPro" id="IPR007325">
    <property type="entry name" value="KFase/CYL"/>
</dbReference>
<name>A0A0L0N7P5_TOLOC</name>
<dbReference type="Proteomes" id="UP000036947">
    <property type="component" value="Unassembled WGS sequence"/>
</dbReference>
<dbReference type="PANTHER" id="PTHR34861:SF10">
    <property type="entry name" value="CYCLASE"/>
    <property type="match status" value="1"/>
</dbReference>
<accession>A0A0L0N7P5</accession>
<evidence type="ECO:0000256" key="1">
    <source>
        <dbReference type="ARBA" id="ARBA00007865"/>
    </source>
</evidence>
<evidence type="ECO:0000313" key="3">
    <source>
        <dbReference type="Proteomes" id="UP000036947"/>
    </source>
</evidence>
<dbReference type="PANTHER" id="PTHR34861">
    <property type="match status" value="1"/>
</dbReference>